<proteinExistence type="predicted"/>
<evidence type="ECO:0000313" key="2">
    <source>
        <dbReference type="Proteomes" id="UP000017836"/>
    </source>
</evidence>
<dbReference type="EMBL" id="KI394855">
    <property type="protein sequence ID" value="ERN00589.1"/>
    <property type="molecule type" value="Genomic_DNA"/>
</dbReference>
<reference evidence="2" key="1">
    <citation type="journal article" date="2013" name="Science">
        <title>The Amborella genome and the evolution of flowering plants.</title>
        <authorList>
            <consortium name="Amborella Genome Project"/>
        </authorList>
    </citation>
    <scope>NUCLEOTIDE SEQUENCE [LARGE SCALE GENOMIC DNA]</scope>
</reference>
<sequence>MGLHCQSAMAPDTSLPERTVESVFSVPELCGSDKRLSEHTLVLPKHPFRMTERSPPLPEHCGSRGFMAGSDYRSHVIGVLERCGEASTAGAHIVTARASVFTVGAQFSIAGALWLQRLHCRSALPERVVSLPERAIIMSECSGSVKALPERSSLLPERIGSKDYIAGVDYRSV</sequence>
<dbReference type="Gramene" id="ERN00589">
    <property type="protein sequence ID" value="ERN00589"/>
    <property type="gene ID" value="AMTR_s00091p00059590"/>
</dbReference>
<dbReference type="Proteomes" id="UP000017836">
    <property type="component" value="Unassembled WGS sequence"/>
</dbReference>
<dbReference type="HOGENOM" id="CLU_1549707_0_0_1"/>
<evidence type="ECO:0000313" key="1">
    <source>
        <dbReference type="EMBL" id="ERN00589.1"/>
    </source>
</evidence>
<name>W1NYZ6_AMBTC</name>
<dbReference type="AlphaFoldDB" id="W1NYZ6"/>
<accession>W1NYZ6</accession>
<organism evidence="1 2">
    <name type="scientific">Amborella trichopoda</name>
    <dbReference type="NCBI Taxonomy" id="13333"/>
    <lineage>
        <taxon>Eukaryota</taxon>
        <taxon>Viridiplantae</taxon>
        <taxon>Streptophyta</taxon>
        <taxon>Embryophyta</taxon>
        <taxon>Tracheophyta</taxon>
        <taxon>Spermatophyta</taxon>
        <taxon>Magnoliopsida</taxon>
        <taxon>Amborellales</taxon>
        <taxon>Amborellaceae</taxon>
        <taxon>Amborella</taxon>
    </lineage>
</organism>
<protein>
    <submittedName>
        <fullName evidence="1">Uncharacterized protein</fullName>
    </submittedName>
</protein>
<gene>
    <name evidence="1" type="ORF">AMTR_s00091p00059590</name>
</gene>
<keyword evidence="2" id="KW-1185">Reference proteome</keyword>